<gene>
    <name evidence="1" type="ORF">HWI92_01510</name>
</gene>
<keyword evidence="2" id="KW-1185">Reference proteome</keyword>
<protein>
    <submittedName>
        <fullName evidence="1">Uncharacterized protein</fullName>
    </submittedName>
</protein>
<proteinExistence type="predicted"/>
<reference evidence="1 2" key="1">
    <citation type="submission" date="2020-06" db="EMBL/GenBank/DDBJ databases">
        <title>Dyadobacter sandarakinus sp. nov., isolated from the soil of the Arctic Yellow River Station.</title>
        <authorList>
            <person name="Zhang Y."/>
            <person name="Peng F."/>
        </authorList>
    </citation>
    <scope>NUCLEOTIDE SEQUENCE [LARGE SCALE GENOMIC DNA]</scope>
    <source>
        <strain evidence="1 2">Q3-56</strain>
    </source>
</reference>
<evidence type="ECO:0000313" key="2">
    <source>
        <dbReference type="Proteomes" id="UP000612680"/>
    </source>
</evidence>
<name>A0ABX7I1W0_9BACT</name>
<dbReference type="EMBL" id="CP056775">
    <property type="protein sequence ID" value="QRQ99682.1"/>
    <property type="molecule type" value="Genomic_DNA"/>
</dbReference>
<evidence type="ECO:0000313" key="1">
    <source>
        <dbReference type="EMBL" id="QRQ99682.1"/>
    </source>
</evidence>
<accession>A0ABX7I1W0</accession>
<organism evidence="1 2">
    <name type="scientific">Dyadobacter sandarakinus</name>
    <dbReference type="NCBI Taxonomy" id="2747268"/>
    <lineage>
        <taxon>Bacteria</taxon>
        <taxon>Pseudomonadati</taxon>
        <taxon>Bacteroidota</taxon>
        <taxon>Cytophagia</taxon>
        <taxon>Cytophagales</taxon>
        <taxon>Spirosomataceae</taxon>
        <taxon>Dyadobacter</taxon>
    </lineage>
</organism>
<dbReference type="RefSeq" id="WP_204660444.1">
    <property type="nucleotide sequence ID" value="NZ_CP056775.1"/>
</dbReference>
<dbReference type="Proteomes" id="UP000612680">
    <property type="component" value="Chromosome"/>
</dbReference>
<sequence length="69" mass="7933">MNKRFLFAQTDAVVVKGTTAGTGVRYSYTPTENRAHENRTWMDKMYFRLFSRDEITAGSKPGLRQVICL</sequence>